<organism evidence="1 2">
    <name type="scientific">Sphingobacterium suaedae</name>
    <dbReference type="NCBI Taxonomy" id="1686402"/>
    <lineage>
        <taxon>Bacteria</taxon>
        <taxon>Pseudomonadati</taxon>
        <taxon>Bacteroidota</taxon>
        <taxon>Sphingobacteriia</taxon>
        <taxon>Sphingobacteriales</taxon>
        <taxon>Sphingobacteriaceae</taxon>
        <taxon>Sphingobacterium</taxon>
    </lineage>
</organism>
<evidence type="ECO:0000313" key="1">
    <source>
        <dbReference type="EMBL" id="MFD2547357.1"/>
    </source>
</evidence>
<dbReference type="EMBL" id="JBHULR010000003">
    <property type="protein sequence ID" value="MFD2547357.1"/>
    <property type="molecule type" value="Genomic_DNA"/>
</dbReference>
<gene>
    <name evidence="1" type="ORF">ACFSR5_06815</name>
</gene>
<proteinExistence type="predicted"/>
<comment type="caution">
    <text evidence="1">The sequence shown here is derived from an EMBL/GenBank/DDBJ whole genome shotgun (WGS) entry which is preliminary data.</text>
</comment>
<protein>
    <submittedName>
        <fullName evidence="1">Uncharacterized protein</fullName>
    </submittedName>
</protein>
<dbReference type="RefSeq" id="WP_380902034.1">
    <property type="nucleotide sequence ID" value="NZ_JBHUEG010000007.1"/>
</dbReference>
<name>A0ABW5KF74_9SPHI</name>
<keyword evidence="2" id="KW-1185">Reference proteome</keyword>
<reference evidence="2" key="1">
    <citation type="journal article" date="2019" name="Int. J. Syst. Evol. Microbiol.">
        <title>The Global Catalogue of Microorganisms (GCM) 10K type strain sequencing project: providing services to taxonomists for standard genome sequencing and annotation.</title>
        <authorList>
            <consortium name="The Broad Institute Genomics Platform"/>
            <consortium name="The Broad Institute Genome Sequencing Center for Infectious Disease"/>
            <person name="Wu L."/>
            <person name="Ma J."/>
        </authorList>
    </citation>
    <scope>NUCLEOTIDE SEQUENCE [LARGE SCALE GENOMIC DNA]</scope>
    <source>
        <strain evidence="2">KCTC 42662</strain>
    </source>
</reference>
<evidence type="ECO:0000313" key="2">
    <source>
        <dbReference type="Proteomes" id="UP001597545"/>
    </source>
</evidence>
<dbReference type="Proteomes" id="UP001597545">
    <property type="component" value="Unassembled WGS sequence"/>
</dbReference>
<accession>A0ABW5KF74</accession>
<sequence length="84" mass="9462">MEHAILPLFIRSSPILTEGEKQQLAATAQPTDEEVDLIRTDPEIRDLLHAFIGDEHSRSTHLQLKAKSYLANGNVDMAWKVLLL</sequence>